<comment type="caution">
    <text evidence="1">The sequence shown here is derived from an EMBL/GenBank/DDBJ whole genome shotgun (WGS) entry which is preliminary data.</text>
</comment>
<gene>
    <name evidence="1" type="ORF">CROQUDRAFT_659136</name>
</gene>
<accession>A0A9P6NFF7</accession>
<sequence length="207" mass="23921">MTPTAYDCFIHECFINSQQMIYLNFIQQNPKLKLKEESTPKTWHNSNTLGAKEIFKRSQQWSIHMKSATKRTFKNSQVVLQRVLQIGKAACACRIFPSMSQPDWKWLSVADFNKQETELLRKRSASLSGTSDTPPITPTPAIVEARNFRKDAMLIFNAEAPNEFGDVEELVKAVQVFEDEKNTEFFLTLSEAIRWRWVRSKIALNSK</sequence>
<name>A0A9P6NFF7_9BASI</name>
<keyword evidence="2" id="KW-1185">Reference proteome</keyword>
<proteinExistence type="predicted"/>
<evidence type="ECO:0000313" key="1">
    <source>
        <dbReference type="EMBL" id="KAG0145064.1"/>
    </source>
</evidence>
<protein>
    <submittedName>
        <fullName evidence="1">Uncharacterized protein</fullName>
    </submittedName>
</protein>
<reference evidence="1" key="1">
    <citation type="submission" date="2013-11" db="EMBL/GenBank/DDBJ databases">
        <title>Genome sequence of the fusiform rust pathogen reveals effectors for host alternation and coevolution with pine.</title>
        <authorList>
            <consortium name="DOE Joint Genome Institute"/>
            <person name="Smith K."/>
            <person name="Pendleton A."/>
            <person name="Kubisiak T."/>
            <person name="Anderson C."/>
            <person name="Salamov A."/>
            <person name="Aerts A."/>
            <person name="Riley R."/>
            <person name="Clum A."/>
            <person name="Lindquist E."/>
            <person name="Ence D."/>
            <person name="Campbell M."/>
            <person name="Kronenberg Z."/>
            <person name="Feau N."/>
            <person name="Dhillon B."/>
            <person name="Hamelin R."/>
            <person name="Burleigh J."/>
            <person name="Smith J."/>
            <person name="Yandell M."/>
            <person name="Nelson C."/>
            <person name="Grigoriev I."/>
            <person name="Davis J."/>
        </authorList>
    </citation>
    <scope>NUCLEOTIDE SEQUENCE</scope>
    <source>
        <strain evidence="1">G11</strain>
    </source>
</reference>
<dbReference type="Proteomes" id="UP000886653">
    <property type="component" value="Unassembled WGS sequence"/>
</dbReference>
<dbReference type="AlphaFoldDB" id="A0A9P6NFF7"/>
<organism evidence="1 2">
    <name type="scientific">Cronartium quercuum f. sp. fusiforme G11</name>
    <dbReference type="NCBI Taxonomy" id="708437"/>
    <lineage>
        <taxon>Eukaryota</taxon>
        <taxon>Fungi</taxon>
        <taxon>Dikarya</taxon>
        <taxon>Basidiomycota</taxon>
        <taxon>Pucciniomycotina</taxon>
        <taxon>Pucciniomycetes</taxon>
        <taxon>Pucciniales</taxon>
        <taxon>Coleosporiaceae</taxon>
        <taxon>Cronartium</taxon>
    </lineage>
</organism>
<dbReference type="EMBL" id="MU167283">
    <property type="protein sequence ID" value="KAG0145064.1"/>
    <property type="molecule type" value="Genomic_DNA"/>
</dbReference>
<evidence type="ECO:0000313" key="2">
    <source>
        <dbReference type="Proteomes" id="UP000886653"/>
    </source>
</evidence>